<dbReference type="GO" id="GO:0030154">
    <property type="term" value="P:cell differentiation"/>
    <property type="evidence" value="ECO:0007669"/>
    <property type="project" value="UniProtKB-KW"/>
</dbReference>
<feature type="compositionally biased region" description="Acidic residues" evidence="6">
    <location>
        <begin position="504"/>
        <end position="516"/>
    </location>
</feature>
<feature type="domain" description="Cep192-like" evidence="9">
    <location>
        <begin position="1050"/>
        <end position="1146"/>
    </location>
</feature>
<dbReference type="InterPro" id="IPR039989">
    <property type="entry name" value="NUDT9"/>
</dbReference>
<dbReference type="InterPro" id="IPR054090">
    <property type="entry name" value="Cep192_Spd-2-like_dom"/>
</dbReference>
<evidence type="ECO:0000259" key="9">
    <source>
        <dbReference type="Pfam" id="PF22076"/>
    </source>
</evidence>
<organism evidence="10 11">
    <name type="scientific">Drosophila gunungcola</name>
    <name type="common">fruit fly</name>
    <dbReference type="NCBI Taxonomy" id="103775"/>
    <lineage>
        <taxon>Eukaryota</taxon>
        <taxon>Metazoa</taxon>
        <taxon>Ecdysozoa</taxon>
        <taxon>Arthropoda</taxon>
        <taxon>Hexapoda</taxon>
        <taxon>Insecta</taxon>
        <taxon>Pterygota</taxon>
        <taxon>Neoptera</taxon>
        <taxon>Endopterygota</taxon>
        <taxon>Diptera</taxon>
        <taxon>Brachycera</taxon>
        <taxon>Muscomorpha</taxon>
        <taxon>Ephydroidea</taxon>
        <taxon>Drosophilidae</taxon>
        <taxon>Drosophila</taxon>
        <taxon>Sophophora</taxon>
    </lineage>
</organism>
<protein>
    <recommendedName>
        <fullName evidence="2">Female-specific protein transformer</fullName>
    </recommendedName>
</protein>
<reference evidence="10" key="1">
    <citation type="journal article" date="2023" name="Genome Biol. Evol.">
        <title>Long-read-based Genome Assembly of Drosophila gunungcola Reveals Fewer Chemosensory Genes in Flower-breeding Species.</title>
        <authorList>
            <person name="Negi A."/>
            <person name="Liao B.Y."/>
            <person name="Yeh S.D."/>
        </authorList>
    </citation>
    <scope>NUCLEOTIDE SEQUENCE</scope>
    <source>
        <strain evidence="10">Sukarami</strain>
    </source>
</reference>
<dbReference type="Proteomes" id="UP001059596">
    <property type="component" value="Unassembled WGS sequence"/>
</dbReference>
<keyword evidence="4" id="KW-0726">Sexual differentiation</keyword>
<feature type="region of interest" description="Disordered" evidence="6">
    <location>
        <begin position="606"/>
        <end position="694"/>
    </location>
</feature>
<feature type="compositionally biased region" description="Basic residues" evidence="6">
    <location>
        <begin position="1198"/>
        <end position="1214"/>
    </location>
</feature>
<feature type="region of interest" description="Disordered" evidence="6">
    <location>
        <begin position="326"/>
        <end position="351"/>
    </location>
</feature>
<evidence type="ECO:0000313" key="10">
    <source>
        <dbReference type="EMBL" id="KAI8041267.1"/>
    </source>
</evidence>
<dbReference type="Pfam" id="PF22076">
    <property type="entry name" value="Cep192_D6"/>
    <property type="match status" value="1"/>
</dbReference>
<dbReference type="InterPro" id="IPR054092">
    <property type="entry name" value="Cep192-like_D6"/>
</dbReference>
<dbReference type="GO" id="GO:0046660">
    <property type="term" value="P:female sex differentiation"/>
    <property type="evidence" value="ECO:0007669"/>
    <property type="project" value="InterPro"/>
</dbReference>
<keyword evidence="3" id="KW-0221">Differentiation</keyword>
<feature type="compositionally biased region" description="Low complexity" evidence="6">
    <location>
        <begin position="38"/>
        <end position="51"/>
    </location>
</feature>
<dbReference type="GO" id="GO:0047631">
    <property type="term" value="F:ADP-ribose diphosphatase activity"/>
    <property type="evidence" value="ECO:0007669"/>
    <property type="project" value="InterPro"/>
</dbReference>
<feature type="compositionally biased region" description="Polar residues" evidence="6">
    <location>
        <begin position="679"/>
        <end position="691"/>
    </location>
</feature>
<evidence type="ECO:0000256" key="5">
    <source>
        <dbReference type="ARBA" id="ARBA00023242"/>
    </source>
</evidence>
<feature type="compositionally biased region" description="Basic and acidic residues" evidence="6">
    <location>
        <begin position="1156"/>
        <end position="1197"/>
    </location>
</feature>
<evidence type="ECO:0000313" key="11">
    <source>
        <dbReference type="Proteomes" id="UP001059596"/>
    </source>
</evidence>
<evidence type="ECO:0000256" key="2">
    <source>
        <dbReference type="ARBA" id="ARBA00016053"/>
    </source>
</evidence>
<dbReference type="Pfam" id="PF06495">
    <property type="entry name" value="Transformer"/>
    <property type="match status" value="1"/>
</dbReference>
<feature type="compositionally biased region" description="Basic and acidic residues" evidence="6">
    <location>
        <begin position="52"/>
        <end position="73"/>
    </location>
</feature>
<evidence type="ECO:0000259" key="7">
    <source>
        <dbReference type="Pfam" id="PF22073"/>
    </source>
</evidence>
<feature type="domain" description="Cep192/Spd-2-like" evidence="7">
    <location>
        <begin position="700"/>
        <end position="806"/>
    </location>
</feature>
<comment type="subcellular location">
    <subcellularLocation>
        <location evidence="1">Nucleus speckle</location>
    </subcellularLocation>
</comment>
<feature type="region of interest" description="Disordered" evidence="6">
    <location>
        <begin position="38"/>
        <end position="92"/>
    </location>
</feature>
<evidence type="ECO:0000259" key="8">
    <source>
        <dbReference type="Pfam" id="PF22074"/>
    </source>
</evidence>
<evidence type="ECO:0000256" key="4">
    <source>
        <dbReference type="ARBA" id="ARBA00022928"/>
    </source>
</evidence>
<feature type="compositionally biased region" description="Low complexity" evidence="6">
    <location>
        <begin position="615"/>
        <end position="635"/>
    </location>
</feature>
<dbReference type="GO" id="GO:0016607">
    <property type="term" value="C:nuclear speck"/>
    <property type="evidence" value="ECO:0007669"/>
    <property type="project" value="UniProtKB-SubCell"/>
</dbReference>
<dbReference type="InterPro" id="IPR010519">
    <property type="entry name" value="Tra"/>
</dbReference>
<sequence length="1326" mass="146819">MDKSSGRGSQGSGSYMDQNSLGILNMDNLKVFGDLSSFSKSSRRSGVSRDSSGVHERLREERMRALETLEKPRPTRPSQAKSTALQKRSTTNISELVTDETIDLNSSVSFALATPAPKGTNISFEPAEITGRSTLCQGGKQRRREKPSLSVAEILKSSFVEKARLLEKKLHDASQLEASYHLSRANSSSVTDSFSCSRSLPRTADMSDLSLNGGGGFSFGSTSLAEAAGQNESFAPAELMQSKLVLGEISWAQEFTAMPTATLSTQAMQKIAAPPPTSEIETSVSNSVLAGDPDFSLGNYFQTRSENIWNIVRDDSPDRSRSIQALREPEPNMTLESVGEKTPQPDNKTYTKTDAIADSNLGRNLMRKKQQDRIQTVLKANNGLAAQEPKRPPSSSEILSLSAIDKALRDIDLNSDTSTVEVVNHLWERGRGKNYENEENKENQSRASNAERTLCSNKLTDTMSFTDSVLNSTDFRHLQDSISRKPLSPLADQPQITISRAETEPVETEVEADIDEWPSTPVKEPSRRVRRTKISPRTASPASSDGLRPLTCTEDENDDEDKTPVNKKRVSISTVGLIPRNPSSLSSTRLDGCDVAVASSTERDFGISPNLAKNLSPMSSPRSCLSSPLLDSTTSSERRQLMSGAVRKANSSPAGSEASSTSGFTTSGRRGPGSSSTTAPRSVSRCSNSSEFSHRDGKLLPLKVTHTSLCWGSTKLRTDVRKSMQVKNTADKRLVIRLGIQGPGFQLVGTESSTITLQAMECRSVVINFCPTVCGAAIGALSFYAPSGAHNSSQPGLEIPLYGYGGSASITIQGLLKGPVGASFLTIGDVCELSAGPLSASLRFHNKGPLTAFVGISVDSTVLMKLRLSEAFDVRPSRMILPPNSEGSVQIVFRPNREDLKNILKKTAQVLTLANMRIFCGDEPNRQRMRSLVQRMSSRQREKLTSPMLDSIWGGFPEEQPVRNIGLLNEPPEFILDLVTVVRIIDVALTLNRDFDESSESSLMFLPEAEETVLFRTICVPSSPTPTQSNLLEPVDELLEADTTTLMPVERNWSVEPTSLEFDAGGSPLATLSVTNSFRSRQLIEVSCSIPELVRISPSECYVAPDGGRVEIDVRLLRSPRRDLLEKEPLIMVSMENERINVPLSFKSSSRSRSRRERENHGRPRENRGRARECERKREDHKVPYFTDEVRERDRVMRLHQRSPRSGRRTRSRSRSQSSERASRHRRQRARSRSRNRSTERRQRQRTPHRYNPPPKIINYYVQVPAQDFYGMYGTYGMAPPPRFGFQRPPRPPPFPSATYLPRFRHRPPFLGAHRFGYRNAWQPPN</sequence>
<dbReference type="InterPro" id="IPR054091">
    <property type="entry name" value="Cep192-like_D5"/>
</dbReference>
<comment type="caution">
    <text evidence="10">The sequence shown here is derived from an EMBL/GenBank/DDBJ whole genome shotgun (WGS) entry which is preliminary data.</text>
</comment>
<keyword evidence="11" id="KW-1185">Reference proteome</keyword>
<feature type="region of interest" description="Disordered" evidence="6">
    <location>
        <begin position="1144"/>
        <end position="1256"/>
    </location>
</feature>
<dbReference type="Pfam" id="PF22074">
    <property type="entry name" value="Cep192_D5"/>
    <property type="match status" value="1"/>
</dbReference>
<name>A0A9Q0BQR5_9MUSC</name>
<dbReference type="PANTHER" id="PTHR13030:SF14">
    <property type="entry name" value="BCDNA.LD24702"/>
    <property type="match status" value="1"/>
</dbReference>
<dbReference type="GO" id="GO:0006397">
    <property type="term" value="P:mRNA processing"/>
    <property type="evidence" value="ECO:0007669"/>
    <property type="project" value="InterPro"/>
</dbReference>
<dbReference type="PANTHER" id="PTHR13030">
    <property type="entry name" value="NUDIX HYDROLASE"/>
    <property type="match status" value="1"/>
</dbReference>
<feature type="domain" description="Cep192-like" evidence="8">
    <location>
        <begin position="840"/>
        <end position="951"/>
    </location>
</feature>
<evidence type="ECO:0000256" key="3">
    <source>
        <dbReference type="ARBA" id="ARBA00022782"/>
    </source>
</evidence>
<evidence type="ECO:0000256" key="1">
    <source>
        <dbReference type="ARBA" id="ARBA00004324"/>
    </source>
</evidence>
<proteinExistence type="predicted"/>
<feature type="compositionally biased region" description="Polar residues" evidence="6">
    <location>
        <begin position="76"/>
        <end position="92"/>
    </location>
</feature>
<feature type="compositionally biased region" description="Basic residues" evidence="6">
    <location>
        <begin position="1223"/>
        <end position="1236"/>
    </location>
</feature>
<feature type="region of interest" description="Disordered" evidence="6">
    <location>
        <begin position="485"/>
        <end position="567"/>
    </location>
</feature>
<accession>A0A9Q0BQR5</accession>
<keyword evidence="5" id="KW-0539">Nucleus</keyword>
<dbReference type="EMBL" id="JAMKOV010000003">
    <property type="protein sequence ID" value="KAI8041267.1"/>
    <property type="molecule type" value="Genomic_DNA"/>
</dbReference>
<gene>
    <name evidence="10" type="ORF">M5D96_005523</name>
</gene>
<feature type="region of interest" description="Disordered" evidence="6">
    <location>
        <begin position="1"/>
        <end position="20"/>
    </location>
</feature>
<feature type="compositionally biased region" description="Low complexity" evidence="6">
    <location>
        <begin position="649"/>
        <end position="678"/>
    </location>
</feature>
<evidence type="ECO:0000256" key="6">
    <source>
        <dbReference type="SAM" id="MobiDB-lite"/>
    </source>
</evidence>
<dbReference type="Pfam" id="PF22073">
    <property type="entry name" value="Cep192_D4"/>
    <property type="match status" value="1"/>
</dbReference>